<dbReference type="PANTHER" id="PTHR43428:SF1">
    <property type="entry name" value="ARSENATE REDUCTASE"/>
    <property type="match status" value="1"/>
</dbReference>
<proteinExistence type="predicted"/>
<accession>A0A5C6XCG3</accession>
<sequence>MSGLYFESVLFLCVANSARSQMAEGLARQIFGDKVRVQSAGSEPSRVNPLAIKAMAELDVALETHSSKSVDTIDPESVDLVITLCAEEVCPVFLSEAQRMHWPLQDPDRKNEDLSDEERLQYFRIAREQIRERLEALAAMREVGDL</sequence>
<dbReference type="InterPro" id="IPR036196">
    <property type="entry name" value="Ptyr_pPase_sf"/>
</dbReference>
<dbReference type="Gene3D" id="3.40.50.2300">
    <property type="match status" value="1"/>
</dbReference>
<dbReference type="SMART" id="SM00226">
    <property type="entry name" value="LMWPc"/>
    <property type="match status" value="1"/>
</dbReference>
<dbReference type="Proteomes" id="UP000321412">
    <property type="component" value="Unassembled WGS sequence"/>
</dbReference>
<dbReference type="AlphaFoldDB" id="A0A5C6XCG3"/>
<feature type="domain" description="Phosphotyrosine protein phosphatase I" evidence="2">
    <location>
        <begin position="7"/>
        <end position="140"/>
    </location>
</feature>
<keyword evidence="1" id="KW-0059">Arsenical resistance</keyword>
<protein>
    <submittedName>
        <fullName evidence="3">Arsenate reductase ArsC</fullName>
    </submittedName>
</protein>
<keyword evidence="4" id="KW-1185">Reference proteome</keyword>
<dbReference type="RefSeq" id="WP_146980598.1">
    <property type="nucleotide sequence ID" value="NZ_VOSM01000003.1"/>
</dbReference>
<dbReference type="InterPro" id="IPR023485">
    <property type="entry name" value="Ptyr_pPase"/>
</dbReference>
<reference evidence="3 4" key="1">
    <citation type="submission" date="2019-08" db="EMBL/GenBank/DDBJ databases">
        <title>Bradymonadales sp. TMQ4.</title>
        <authorList>
            <person name="Liang Q."/>
        </authorList>
    </citation>
    <scope>NUCLEOTIDE SEQUENCE [LARGE SCALE GENOMIC DNA]</scope>
    <source>
        <strain evidence="3 4">TMQ4</strain>
    </source>
</reference>
<evidence type="ECO:0000256" key="1">
    <source>
        <dbReference type="ARBA" id="ARBA00022849"/>
    </source>
</evidence>
<dbReference type="PANTHER" id="PTHR43428">
    <property type="entry name" value="ARSENATE REDUCTASE"/>
    <property type="match status" value="1"/>
</dbReference>
<dbReference type="EMBL" id="VOSM01000003">
    <property type="protein sequence ID" value="TXD37441.1"/>
    <property type="molecule type" value="Genomic_DNA"/>
</dbReference>
<evidence type="ECO:0000313" key="4">
    <source>
        <dbReference type="Proteomes" id="UP000321412"/>
    </source>
</evidence>
<gene>
    <name evidence="3" type="ORF">FRC98_07020</name>
</gene>
<dbReference type="CDD" id="cd16345">
    <property type="entry name" value="LMWP_ArsC"/>
    <property type="match status" value="1"/>
</dbReference>
<evidence type="ECO:0000313" key="3">
    <source>
        <dbReference type="EMBL" id="TXD37441.1"/>
    </source>
</evidence>
<dbReference type="Pfam" id="PF01451">
    <property type="entry name" value="LMWPc"/>
    <property type="match status" value="1"/>
</dbReference>
<comment type="caution">
    <text evidence="3">The sequence shown here is derived from an EMBL/GenBank/DDBJ whole genome shotgun (WGS) entry which is preliminary data.</text>
</comment>
<organism evidence="3 4">
    <name type="scientific">Lujinxingia vulgaris</name>
    <dbReference type="NCBI Taxonomy" id="2600176"/>
    <lineage>
        <taxon>Bacteria</taxon>
        <taxon>Deltaproteobacteria</taxon>
        <taxon>Bradymonadales</taxon>
        <taxon>Lujinxingiaceae</taxon>
        <taxon>Lujinxingia</taxon>
    </lineage>
</organism>
<dbReference type="OrthoDB" id="9784339at2"/>
<name>A0A5C6XCG3_9DELT</name>
<evidence type="ECO:0000259" key="2">
    <source>
        <dbReference type="SMART" id="SM00226"/>
    </source>
</evidence>
<dbReference type="SUPFAM" id="SSF52788">
    <property type="entry name" value="Phosphotyrosine protein phosphatases I"/>
    <property type="match status" value="1"/>
</dbReference>
<dbReference type="GO" id="GO:0046685">
    <property type="term" value="P:response to arsenic-containing substance"/>
    <property type="evidence" value="ECO:0007669"/>
    <property type="project" value="UniProtKB-KW"/>
</dbReference>